<name>A0ABX1T947_9PROT</name>
<comment type="caution">
    <text evidence="7">The sequence shown here is derived from an EMBL/GenBank/DDBJ whole genome shotgun (WGS) entry which is preliminary data.</text>
</comment>
<evidence type="ECO:0000256" key="4">
    <source>
        <dbReference type="ARBA" id="ARBA00016274"/>
    </source>
</evidence>
<comment type="subunit">
    <text evidence="3 6">Homotrimer; associates with NifD.</text>
</comment>
<evidence type="ECO:0000256" key="5">
    <source>
        <dbReference type="ARBA" id="ARBA00023231"/>
    </source>
</evidence>
<evidence type="ECO:0000313" key="8">
    <source>
        <dbReference type="Proteomes" id="UP000886469"/>
    </source>
</evidence>
<accession>A0ABX1T947</accession>
<evidence type="ECO:0000313" key="7">
    <source>
        <dbReference type="EMBL" id="NMQ05511.1"/>
    </source>
</evidence>
<sequence>MACEINSFEDDLADLNSAEEFLDYFGIDFDVRVVQVNRLHILQRFHDYLARQEAGKTPDYSAYRGWLARAYTDFVESSAQAEKVFAVFQKAEGSSFLPLSSLSD</sequence>
<organism evidence="7 8">
    <name type="scientific">Candidatus Accumulibacter contiguus</name>
    <dbReference type="NCBI Taxonomy" id="2954381"/>
    <lineage>
        <taxon>Bacteria</taxon>
        <taxon>Pseudomonadati</taxon>
        <taxon>Pseudomonadota</taxon>
        <taxon>Betaproteobacteria</taxon>
        <taxon>Candidatus Accumulibacter</taxon>
    </lineage>
</organism>
<dbReference type="Pfam" id="PF03206">
    <property type="entry name" value="NifW"/>
    <property type="match status" value="1"/>
</dbReference>
<dbReference type="InterPro" id="IPR004893">
    <property type="entry name" value="NifW"/>
</dbReference>
<dbReference type="PIRSF" id="PIRSF005790">
    <property type="entry name" value="NifW"/>
    <property type="match status" value="1"/>
</dbReference>
<evidence type="ECO:0000256" key="6">
    <source>
        <dbReference type="HAMAP-Rule" id="MF_00529"/>
    </source>
</evidence>
<comment type="function">
    <text evidence="1 6">May protect the nitrogenase Fe-Mo protein from oxidative damage.</text>
</comment>
<evidence type="ECO:0000256" key="2">
    <source>
        <dbReference type="ARBA" id="ARBA00008351"/>
    </source>
</evidence>
<comment type="similarity">
    <text evidence="2 6">Belongs to the NifW family.</text>
</comment>
<dbReference type="RefSeq" id="WP_169070239.1">
    <property type="nucleotide sequence ID" value="NZ_JAZKUC010000001.1"/>
</dbReference>
<evidence type="ECO:0000256" key="1">
    <source>
        <dbReference type="ARBA" id="ARBA00002247"/>
    </source>
</evidence>
<keyword evidence="8" id="KW-1185">Reference proteome</keyword>
<proteinExistence type="inferred from homology"/>
<evidence type="ECO:0000256" key="3">
    <source>
        <dbReference type="ARBA" id="ARBA00011284"/>
    </source>
</evidence>
<reference evidence="7" key="1">
    <citation type="submission" date="2019-03" db="EMBL/GenBank/DDBJ databases">
        <title>Metabolic reconstructions from genomes of highly enriched 'Candidatus Accumulibacter' and 'Candidatus Competibacter' bioreactor populations.</title>
        <authorList>
            <person name="Annavajhala M.K."/>
            <person name="Welles L."/>
            <person name="Abbas B."/>
            <person name="Sorokin D."/>
            <person name="Park H."/>
            <person name="Van Loosdrecht M."/>
            <person name="Chandran K."/>
        </authorList>
    </citation>
    <scope>NUCLEOTIDE SEQUENCE</scope>
    <source>
        <strain evidence="7">SBR_L</strain>
    </source>
</reference>
<dbReference type="EMBL" id="SPMX01000022">
    <property type="protein sequence ID" value="NMQ05511.1"/>
    <property type="molecule type" value="Genomic_DNA"/>
</dbReference>
<dbReference type="HAMAP" id="MF_00529">
    <property type="entry name" value="NifW"/>
    <property type="match status" value="1"/>
</dbReference>
<protein>
    <recommendedName>
        <fullName evidence="4 6">Nitrogenase-stabilizing/protective protein NifW</fullName>
    </recommendedName>
</protein>
<keyword evidence="5 6" id="KW-0535">Nitrogen fixation</keyword>
<gene>
    <name evidence="6" type="primary">nifW</name>
    <name evidence="7" type="ORF">E4Q08_09670</name>
</gene>
<dbReference type="Proteomes" id="UP000886469">
    <property type="component" value="Unassembled WGS sequence"/>
</dbReference>